<keyword evidence="17" id="KW-0282">Flagellum</keyword>
<keyword evidence="10 12" id="KW-0975">Bacterial flagellum</keyword>
<dbReference type="GO" id="GO:0003774">
    <property type="term" value="F:cytoskeletal motor activity"/>
    <property type="evidence" value="ECO:0007669"/>
    <property type="project" value="InterPro"/>
</dbReference>
<evidence type="ECO:0000256" key="4">
    <source>
        <dbReference type="ARBA" id="ARBA00007971"/>
    </source>
</evidence>
<evidence type="ECO:0000256" key="8">
    <source>
        <dbReference type="ARBA" id="ARBA00022989"/>
    </source>
</evidence>
<dbReference type="PRINTS" id="PR01009">
    <property type="entry name" value="FLGMRINGFLIF"/>
</dbReference>
<dbReference type="RefSeq" id="WP_090207600.1">
    <property type="nucleotide sequence ID" value="NZ_FOFO01000019.1"/>
</dbReference>
<evidence type="ECO:0000256" key="12">
    <source>
        <dbReference type="PIRNR" id="PIRNR004862"/>
    </source>
</evidence>
<dbReference type="Gene3D" id="3.30.300.30">
    <property type="match status" value="1"/>
</dbReference>
<protein>
    <recommendedName>
        <fullName evidence="5 12">Flagellar M-ring protein</fullName>
    </recommendedName>
</protein>
<feature type="transmembrane region" description="Helical" evidence="14">
    <location>
        <begin position="448"/>
        <end position="466"/>
    </location>
</feature>
<dbReference type="GO" id="GO:0071973">
    <property type="term" value="P:bacterial-type flagellum-dependent cell motility"/>
    <property type="evidence" value="ECO:0007669"/>
    <property type="project" value="InterPro"/>
</dbReference>
<dbReference type="STRING" id="867345.SAMN05421693_11942"/>
<dbReference type="Pfam" id="PF08345">
    <property type="entry name" value="YscJ_FliF_C"/>
    <property type="match status" value="1"/>
</dbReference>
<keyword evidence="18" id="KW-1185">Reference proteome</keyword>
<evidence type="ECO:0000256" key="9">
    <source>
        <dbReference type="ARBA" id="ARBA00023136"/>
    </source>
</evidence>
<reference evidence="17 18" key="1">
    <citation type="submission" date="2016-10" db="EMBL/GenBank/DDBJ databases">
        <authorList>
            <person name="de Groot N.N."/>
        </authorList>
    </citation>
    <scope>NUCLEOTIDE SEQUENCE [LARGE SCALE GENOMIC DNA]</scope>
    <source>
        <strain evidence="17 18">B7-7</strain>
    </source>
</reference>
<evidence type="ECO:0000256" key="11">
    <source>
        <dbReference type="ARBA" id="ARBA00025936"/>
    </source>
</evidence>
<keyword evidence="9 14" id="KW-0472">Membrane</keyword>
<evidence type="ECO:0000259" key="15">
    <source>
        <dbReference type="Pfam" id="PF01514"/>
    </source>
</evidence>
<gene>
    <name evidence="17" type="ORF">SAMN05421693_11942</name>
</gene>
<evidence type="ECO:0000313" key="17">
    <source>
        <dbReference type="EMBL" id="SEQ18357.1"/>
    </source>
</evidence>
<evidence type="ECO:0000256" key="1">
    <source>
        <dbReference type="ARBA" id="ARBA00003820"/>
    </source>
</evidence>
<evidence type="ECO:0000256" key="6">
    <source>
        <dbReference type="ARBA" id="ARBA00022475"/>
    </source>
</evidence>
<dbReference type="InterPro" id="IPR000067">
    <property type="entry name" value="FlgMring_FliF"/>
</dbReference>
<keyword evidence="6" id="KW-1003">Cell membrane</keyword>
<dbReference type="GO" id="GO:0009431">
    <property type="term" value="C:bacterial-type flagellum basal body, MS ring"/>
    <property type="evidence" value="ECO:0007669"/>
    <property type="project" value="InterPro"/>
</dbReference>
<evidence type="ECO:0000256" key="3">
    <source>
        <dbReference type="ARBA" id="ARBA00004651"/>
    </source>
</evidence>
<dbReference type="PANTHER" id="PTHR30046:SF0">
    <property type="entry name" value="FLAGELLAR M-RING PROTEIN"/>
    <property type="match status" value="1"/>
</dbReference>
<feature type="domain" description="Flagellar M-ring C-terminal" evidence="16">
    <location>
        <begin position="255"/>
        <end position="425"/>
    </location>
</feature>
<comment type="subcellular location">
    <subcellularLocation>
        <location evidence="2 12">Bacterial flagellum basal body</location>
    </subcellularLocation>
    <subcellularLocation>
        <location evidence="3">Cell membrane</location>
        <topology evidence="3">Multi-pass membrane protein</topology>
    </subcellularLocation>
</comment>
<sequence>MATSLTTTFNQQMQGFTSLPRQSQIGLLVGVAATIALVVSLFIWATRPSYATLFPGLGERESAQVMEALGRQGINYRIDPLSGAIQVPATRVHEARLQMATEGLPKDTGFGFELMQQDQGIGTSRLVETARYHRAMEGELARSVATLSSVEFARVHLAQPRESVFVRDRTKPSASVLVNLHPGRSLTERQVAGIVHLVSSSIPELEPERVTVVDQQGRLLTPRDEDEGMNLSTRNLEFTRRVEESYVRRIMEIVTPIAGPDGVRAQVSADLDFSRIERTIENYDPELTALRSEQLAEEETRGNLGMMGIPGALTNQPPAGGALDAEGEGVLGPDGDTLPGSSSRRMTRNFEVDRTISHVREAPGTVRRLSVAVVLDFRDQTNEEGELIRAPIPEEELQRIERLVREAVGFDARRGDSVNVMNAPFRMVAETDVFPEPAIWQEPWVQDLAKLALVALLALLLILLVVRPMLKGLAAKGASEAQTDEAGGIKQLEGGEKVGEDQLSLTHDAGDPLHLPGKKPATYEENLQRVRELIKEDPKLVAQVVKNWVADDGN</sequence>
<accession>A0A1H9DYF5</accession>
<evidence type="ECO:0000256" key="10">
    <source>
        <dbReference type="ARBA" id="ARBA00023143"/>
    </source>
</evidence>
<evidence type="ECO:0000256" key="2">
    <source>
        <dbReference type="ARBA" id="ARBA00004117"/>
    </source>
</evidence>
<dbReference type="InterPro" id="IPR013556">
    <property type="entry name" value="Flag_M-ring_C"/>
</dbReference>
<dbReference type="Proteomes" id="UP000199496">
    <property type="component" value="Unassembled WGS sequence"/>
</dbReference>
<dbReference type="GO" id="GO:0005886">
    <property type="term" value="C:plasma membrane"/>
    <property type="evidence" value="ECO:0007669"/>
    <property type="project" value="UniProtKB-SubCell"/>
</dbReference>
<keyword evidence="17" id="KW-0969">Cilium</keyword>
<keyword evidence="7 14" id="KW-0812">Transmembrane</keyword>
<dbReference type="EMBL" id="FOFO01000019">
    <property type="protein sequence ID" value="SEQ18357.1"/>
    <property type="molecule type" value="Genomic_DNA"/>
</dbReference>
<evidence type="ECO:0000256" key="7">
    <source>
        <dbReference type="ARBA" id="ARBA00022692"/>
    </source>
</evidence>
<dbReference type="Pfam" id="PF01514">
    <property type="entry name" value="YscJ_FliF"/>
    <property type="match status" value="1"/>
</dbReference>
<feature type="region of interest" description="Disordered" evidence="13">
    <location>
        <begin position="315"/>
        <end position="344"/>
    </location>
</feature>
<evidence type="ECO:0000256" key="13">
    <source>
        <dbReference type="SAM" id="MobiDB-lite"/>
    </source>
</evidence>
<dbReference type="InterPro" id="IPR043427">
    <property type="entry name" value="YscJ/FliF"/>
</dbReference>
<evidence type="ECO:0000256" key="14">
    <source>
        <dbReference type="SAM" id="Phobius"/>
    </source>
</evidence>
<dbReference type="NCBIfam" id="TIGR00206">
    <property type="entry name" value="fliF"/>
    <property type="match status" value="1"/>
</dbReference>
<keyword evidence="17" id="KW-0966">Cell projection</keyword>
<feature type="transmembrane region" description="Helical" evidence="14">
    <location>
        <begin position="25"/>
        <end position="45"/>
    </location>
</feature>
<keyword evidence="8 14" id="KW-1133">Transmembrane helix</keyword>
<dbReference type="PIRSF" id="PIRSF004862">
    <property type="entry name" value="FliF"/>
    <property type="match status" value="1"/>
</dbReference>
<feature type="domain" description="Flagellar M-ring N-terminal" evidence="15">
    <location>
        <begin position="46"/>
        <end position="221"/>
    </location>
</feature>
<organism evidence="17 18">
    <name type="scientific">Ectothiorhodospira magna</name>
    <dbReference type="NCBI Taxonomy" id="867345"/>
    <lineage>
        <taxon>Bacteria</taxon>
        <taxon>Pseudomonadati</taxon>
        <taxon>Pseudomonadota</taxon>
        <taxon>Gammaproteobacteria</taxon>
        <taxon>Chromatiales</taxon>
        <taxon>Ectothiorhodospiraceae</taxon>
        <taxon>Ectothiorhodospira</taxon>
    </lineage>
</organism>
<comment type="subunit">
    <text evidence="11">The basal body constitutes a major portion of the flagellar organelle and consists of four rings (L,P,S, and M) mounted on a central rod. The M ring is integral to the inner membrane of the cell and may be connected to the flagellar rod via the S ring. The S (supramembrane ring) lies just distal to the M ring. The L and P rings lie in the outer membrane and the periplasmic space, respectively.</text>
</comment>
<dbReference type="PANTHER" id="PTHR30046">
    <property type="entry name" value="FLAGELLAR M-RING PROTEIN"/>
    <property type="match status" value="1"/>
</dbReference>
<comment type="similarity">
    <text evidence="4 12">Belongs to the FliF family.</text>
</comment>
<dbReference type="InterPro" id="IPR045851">
    <property type="entry name" value="AMP-bd_C_sf"/>
</dbReference>
<name>A0A1H9DYF5_9GAMM</name>
<comment type="function">
    <text evidence="1 12">The M ring may be actively involved in energy transduction.</text>
</comment>
<evidence type="ECO:0000313" key="18">
    <source>
        <dbReference type="Proteomes" id="UP000199496"/>
    </source>
</evidence>
<dbReference type="AlphaFoldDB" id="A0A1H9DYF5"/>
<dbReference type="InterPro" id="IPR006182">
    <property type="entry name" value="FliF_N_dom"/>
</dbReference>
<proteinExistence type="inferred from homology"/>
<evidence type="ECO:0000259" key="16">
    <source>
        <dbReference type="Pfam" id="PF08345"/>
    </source>
</evidence>
<evidence type="ECO:0000256" key="5">
    <source>
        <dbReference type="ARBA" id="ARBA00017949"/>
    </source>
</evidence>
<dbReference type="OrthoDB" id="8554211at2"/>